<sequence length="91" mass="10073">MDTDRATVPGQAVIHRCRTRSGDLITLLTERSGRRQLLVTAGDEDEPAAAITLDPDEADELADLLRRRSTADRLAHLERRVDALATGRDRP</sequence>
<organism evidence="2 3">
    <name type="scientific">Nocardia thailandica</name>
    <dbReference type="NCBI Taxonomy" id="257275"/>
    <lineage>
        <taxon>Bacteria</taxon>
        <taxon>Bacillati</taxon>
        <taxon>Actinomycetota</taxon>
        <taxon>Actinomycetes</taxon>
        <taxon>Mycobacteriales</taxon>
        <taxon>Nocardiaceae</taxon>
        <taxon>Nocardia</taxon>
    </lineage>
</organism>
<evidence type="ECO:0000313" key="2">
    <source>
        <dbReference type="EMBL" id="MFF0543232.1"/>
    </source>
</evidence>
<protein>
    <recommendedName>
        <fullName evidence="1">Potassium/proton antiporter subunit KhtT-like N-terminal domain-containing protein</fullName>
    </recommendedName>
</protein>
<dbReference type="EMBL" id="JBIAMX010000005">
    <property type="protein sequence ID" value="MFF0543232.1"/>
    <property type="molecule type" value="Genomic_DNA"/>
</dbReference>
<dbReference type="InterPro" id="IPR058776">
    <property type="entry name" value="KhtT-like_N"/>
</dbReference>
<proteinExistence type="predicted"/>
<comment type="caution">
    <text evidence="2">The sequence shown here is derived from an EMBL/GenBank/DDBJ whole genome shotgun (WGS) entry which is preliminary data.</text>
</comment>
<dbReference type="RefSeq" id="WP_043657995.1">
    <property type="nucleotide sequence ID" value="NZ_JBIAMX010000005.1"/>
</dbReference>
<keyword evidence="3" id="KW-1185">Reference proteome</keyword>
<dbReference type="Proteomes" id="UP001601444">
    <property type="component" value="Unassembled WGS sequence"/>
</dbReference>
<feature type="domain" description="Potassium/proton antiporter subunit KhtT-like N-terminal" evidence="1">
    <location>
        <begin position="1"/>
        <end position="67"/>
    </location>
</feature>
<evidence type="ECO:0000313" key="3">
    <source>
        <dbReference type="Proteomes" id="UP001601444"/>
    </source>
</evidence>
<accession>A0ABW6PLF4</accession>
<evidence type="ECO:0000259" key="1">
    <source>
        <dbReference type="Pfam" id="PF25991"/>
    </source>
</evidence>
<reference evidence="2 3" key="1">
    <citation type="submission" date="2024-10" db="EMBL/GenBank/DDBJ databases">
        <title>The Natural Products Discovery Center: Release of the First 8490 Sequenced Strains for Exploring Actinobacteria Biosynthetic Diversity.</title>
        <authorList>
            <person name="Kalkreuter E."/>
            <person name="Kautsar S.A."/>
            <person name="Yang D."/>
            <person name="Bader C.D."/>
            <person name="Teijaro C.N."/>
            <person name="Fluegel L."/>
            <person name="Davis C.M."/>
            <person name="Simpson J.R."/>
            <person name="Lauterbach L."/>
            <person name="Steele A.D."/>
            <person name="Gui C."/>
            <person name="Meng S."/>
            <person name="Li G."/>
            <person name="Viehrig K."/>
            <person name="Ye F."/>
            <person name="Su P."/>
            <person name="Kiefer A.F."/>
            <person name="Nichols A."/>
            <person name="Cepeda A.J."/>
            <person name="Yan W."/>
            <person name="Fan B."/>
            <person name="Jiang Y."/>
            <person name="Adhikari A."/>
            <person name="Zheng C.-J."/>
            <person name="Schuster L."/>
            <person name="Cowan T.M."/>
            <person name="Smanski M.J."/>
            <person name="Chevrette M.G."/>
            <person name="De Carvalho L.P.S."/>
            <person name="Shen B."/>
        </authorList>
    </citation>
    <scope>NUCLEOTIDE SEQUENCE [LARGE SCALE GENOMIC DNA]</scope>
    <source>
        <strain evidence="2 3">NPDC004045</strain>
    </source>
</reference>
<dbReference type="Pfam" id="PF25991">
    <property type="entry name" value="KhtT_N"/>
    <property type="match status" value="1"/>
</dbReference>
<gene>
    <name evidence="2" type="ORF">ACFYTF_10375</name>
</gene>
<name>A0ABW6PLF4_9NOCA</name>